<keyword evidence="3" id="KW-1185">Reference proteome</keyword>
<dbReference type="AlphaFoldDB" id="A0AAW0YZI7"/>
<dbReference type="GeneID" id="92180756"/>
<organism evidence="2 3">
    <name type="scientific">Kwoniella newhampshirensis</name>
    <dbReference type="NCBI Taxonomy" id="1651941"/>
    <lineage>
        <taxon>Eukaryota</taxon>
        <taxon>Fungi</taxon>
        <taxon>Dikarya</taxon>
        <taxon>Basidiomycota</taxon>
        <taxon>Agaricomycotina</taxon>
        <taxon>Tremellomycetes</taxon>
        <taxon>Tremellales</taxon>
        <taxon>Cryptococcaceae</taxon>
        <taxon>Kwoniella</taxon>
    </lineage>
</organism>
<evidence type="ECO:0000313" key="2">
    <source>
        <dbReference type="EMBL" id="KAK8854759.1"/>
    </source>
</evidence>
<evidence type="ECO:0000313" key="3">
    <source>
        <dbReference type="Proteomes" id="UP001388673"/>
    </source>
</evidence>
<protein>
    <submittedName>
        <fullName evidence="2">Uncharacterized protein</fullName>
    </submittedName>
</protein>
<feature type="compositionally biased region" description="Pro residues" evidence="1">
    <location>
        <begin position="283"/>
        <end position="297"/>
    </location>
</feature>
<feature type="compositionally biased region" description="Pro residues" evidence="1">
    <location>
        <begin position="145"/>
        <end position="154"/>
    </location>
</feature>
<feature type="region of interest" description="Disordered" evidence="1">
    <location>
        <begin position="252"/>
        <end position="297"/>
    </location>
</feature>
<feature type="compositionally biased region" description="Low complexity" evidence="1">
    <location>
        <begin position="254"/>
        <end position="268"/>
    </location>
</feature>
<proteinExistence type="predicted"/>
<dbReference type="GO" id="GO:0005737">
    <property type="term" value="C:cytoplasm"/>
    <property type="evidence" value="ECO:0007669"/>
    <property type="project" value="TreeGrafter"/>
</dbReference>
<dbReference type="Proteomes" id="UP001388673">
    <property type="component" value="Unassembled WGS sequence"/>
</dbReference>
<dbReference type="PRINTS" id="PR01217">
    <property type="entry name" value="PRICHEXTENSN"/>
</dbReference>
<sequence>MSSSYAPPTGQPPSTATTANPPASQPTDDDPFDPPPAYTPSAAVSGETTVDAGPSRMDFSGPPPLPDRLQQNITGVGIGYGPTHHHTSSNGGGWGVVSPQPTGSGFASGGGGGNYHPPLPPPRHPSTVAYNGNGNRSGNGNGNPFNPPPGPPPTNNKTDTSSSSFEPDVHDAGPSRPSAPSSSQVIDLSPTEMPTPGRPLLYRGQLLVYPKGFFCHKCGNTGYKANDPSNPHEADWRKYGKPYNSALSHSYAISTNPSANPSTTSSSNFQRPLPALGPSPTHHIPPPAPPAQNPYGHLPPPPGKWNTYPGQIAPPAPHHQPTMMPPPPGPMPGQQIFVQRTPGPVPPGALVVGPGDPRIGGRLCWRCSGSGREISFFGFDDGRCYECRGLGRLF</sequence>
<accession>A0AAW0YZI7</accession>
<gene>
    <name evidence="2" type="ORF">IAR55_003498</name>
</gene>
<feature type="compositionally biased region" description="Low complexity" evidence="1">
    <location>
        <begin position="12"/>
        <end position="26"/>
    </location>
</feature>
<feature type="compositionally biased region" description="Low complexity" evidence="1">
    <location>
        <begin position="174"/>
        <end position="183"/>
    </location>
</feature>
<name>A0AAW0YZI7_9TREE</name>
<reference evidence="2 3" key="1">
    <citation type="journal article" date="2024" name="bioRxiv">
        <title>Comparative genomics of Cryptococcus and Kwoniella reveals pathogenesis evolution and contrasting karyotype dynamics via intercentromeric recombination or chromosome fusion.</title>
        <authorList>
            <person name="Coelho M.A."/>
            <person name="David-Palma M."/>
            <person name="Shea T."/>
            <person name="Bowers K."/>
            <person name="McGinley-Smith S."/>
            <person name="Mohammad A.W."/>
            <person name="Gnirke A."/>
            <person name="Yurkov A.M."/>
            <person name="Nowrousian M."/>
            <person name="Sun S."/>
            <person name="Cuomo C.A."/>
            <person name="Heitman J."/>
        </authorList>
    </citation>
    <scope>NUCLEOTIDE SEQUENCE [LARGE SCALE GENOMIC DNA]</scope>
    <source>
        <strain evidence="2 3">CBS 13917</strain>
    </source>
</reference>
<dbReference type="RefSeq" id="XP_066802997.1">
    <property type="nucleotide sequence ID" value="XM_066946605.1"/>
</dbReference>
<dbReference type="PANTHER" id="PTHR28031:SF1">
    <property type="entry name" value="PROLINE-RICH PROTEIN HUA1"/>
    <property type="match status" value="1"/>
</dbReference>
<dbReference type="KEGG" id="kne:92180756"/>
<comment type="caution">
    <text evidence="2">The sequence shown here is derived from an EMBL/GenBank/DDBJ whole genome shotgun (WGS) entry which is preliminary data.</text>
</comment>
<dbReference type="PANTHER" id="PTHR28031">
    <property type="entry name" value="PROLINE-RICH PROTEIN HUA1"/>
    <property type="match status" value="1"/>
</dbReference>
<feature type="region of interest" description="Disordered" evidence="1">
    <location>
        <begin position="1"/>
        <end position="197"/>
    </location>
</feature>
<dbReference type="InterPro" id="IPR038910">
    <property type="entry name" value="Hua1-like"/>
</dbReference>
<evidence type="ECO:0000256" key="1">
    <source>
        <dbReference type="SAM" id="MobiDB-lite"/>
    </source>
</evidence>
<dbReference type="EMBL" id="JBCAWK010000006">
    <property type="protein sequence ID" value="KAK8854759.1"/>
    <property type="molecule type" value="Genomic_DNA"/>
</dbReference>